<reference evidence="13" key="1">
    <citation type="submission" date="2021-10" db="EMBL/GenBank/DDBJ databases">
        <title>The complete genome sequence of Leeia sp. TBRC 13508.</title>
        <authorList>
            <person name="Charoenyingcharoen P."/>
            <person name="Yukphan P."/>
        </authorList>
    </citation>
    <scope>NUCLEOTIDE SEQUENCE</scope>
    <source>
        <strain evidence="13">TBRC 13508</strain>
    </source>
</reference>
<evidence type="ECO:0000259" key="12">
    <source>
        <dbReference type="PROSITE" id="PS52015"/>
    </source>
</evidence>
<evidence type="ECO:0000256" key="8">
    <source>
        <dbReference type="ARBA" id="ARBA00022989"/>
    </source>
</evidence>
<name>A0ABS8D410_9NEIS</name>
<dbReference type="InterPro" id="IPR037682">
    <property type="entry name" value="TonB_C"/>
</dbReference>
<evidence type="ECO:0000256" key="4">
    <source>
        <dbReference type="ARBA" id="ARBA00022475"/>
    </source>
</evidence>
<keyword evidence="7" id="KW-0653">Protein transport</keyword>
<feature type="region of interest" description="Disordered" evidence="10">
    <location>
        <begin position="52"/>
        <end position="87"/>
    </location>
</feature>
<proteinExistence type="inferred from homology"/>
<evidence type="ECO:0000256" key="5">
    <source>
        <dbReference type="ARBA" id="ARBA00022519"/>
    </source>
</evidence>
<keyword evidence="8 11" id="KW-1133">Transmembrane helix</keyword>
<keyword evidence="4" id="KW-1003">Cell membrane</keyword>
<evidence type="ECO:0000256" key="11">
    <source>
        <dbReference type="SAM" id="Phobius"/>
    </source>
</evidence>
<evidence type="ECO:0000313" key="14">
    <source>
        <dbReference type="Proteomes" id="UP001165395"/>
    </source>
</evidence>
<evidence type="ECO:0000313" key="13">
    <source>
        <dbReference type="EMBL" id="MCB6182743.1"/>
    </source>
</evidence>
<sequence length="251" mass="27651">MSSAATSYRLCIALAIAVLLHALLFIWLKQPKTIYNPPPLQVQLQKSETLPLAPTSKEKPPTEPTKPATPHKKKNTTTTSSIDAKHPVAQAIVTNTIEKPSTLPTVANMKVANQAMDNVSADTSKAKTEASNIATTGTPKASGEPNSNQTAKISFSQHASVRQRVEPLYPEEARRQNKEGLVKVRVRVNKEGIITQSMIAFSSGNLMLDETIENAIKKWKFNPALNENGQAVEEELLIPYRFKLRKEDEND</sequence>
<evidence type="ECO:0000256" key="6">
    <source>
        <dbReference type="ARBA" id="ARBA00022692"/>
    </source>
</evidence>
<dbReference type="NCBIfam" id="TIGR01352">
    <property type="entry name" value="tonB_Cterm"/>
    <property type="match status" value="1"/>
</dbReference>
<dbReference type="Pfam" id="PF03544">
    <property type="entry name" value="TonB_C"/>
    <property type="match status" value="1"/>
</dbReference>
<dbReference type="SUPFAM" id="SSF74653">
    <property type="entry name" value="TolA/TonB C-terminal domain"/>
    <property type="match status" value="1"/>
</dbReference>
<evidence type="ECO:0000256" key="1">
    <source>
        <dbReference type="ARBA" id="ARBA00004383"/>
    </source>
</evidence>
<comment type="caution">
    <text evidence="13">The sequence shown here is derived from an EMBL/GenBank/DDBJ whole genome shotgun (WGS) entry which is preliminary data.</text>
</comment>
<dbReference type="PROSITE" id="PS52015">
    <property type="entry name" value="TONB_CTD"/>
    <property type="match status" value="1"/>
</dbReference>
<evidence type="ECO:0000256" key="2">
    <source>
        <dbReference type="ARBA" id="ARBA00006555"/>
    </source>
</evidence>
<dbReference type="EMBL" id="JAJBZT010000002">
    <property type="protein sequence ID" value="MCB6182743.1"/>
    <property type="molecule type" value="Genomic_DNA"/>
</dbReference>
<dbReference type="Proteomes" id="UP001165395">
    <property type="component" value="Unassembled WGS sequence"/>
</dbReference>
<evidence type="ECO:0000256" key="7">
    <source>
        <dbReference type="ARBA" id="ARBA00022927"/>
    </source>
</evidence>
<dbReference type="RefSeq" id="WP_227178788.1">
    <property type="nucleotide sequence ID" value="NZ_JAJBZT010000002.1"/>
</dbReference>
<feature type="domain" description="TonB C-terminal" evidence="12">
    <location>
        <begin position="154"/>
        <end position="251"/>
    </location>
</feature>
<organism evidence="13 14">
    <name type="scientific">Leeia speluncae</name>
    <dbReference type="NCBI Taxonomy" id="2884804"/>
    <lineage>
        <taxon>Bacteria</taxon>
        <taxon>Pseudomonadati</taxon>
        <taxon>Pseudomonadota</taxon>
        <taxon>Betaproteobacteria</taxon>
        <taxon>Neisseriales</taxon>
        <taxon>Leeiaceae</taxon>
        <taxon>Leeia</taxon>
    </lineage>
</organism>
<keyword evidence="6 11" id="KW-0812">Transmembrane</keyword>
<feature type="region of interest" description="Disordered" evidence="10">
    <location>
        <begin position="120"/>
        <end position="161"/>
    </location>
</feature>
<keyword evidence="5" id="KW-0997">Cell inner membrane</keyword>
<comment type="subcellular location">
    <subcellularLocation>
        <location evidence="1">Cell inner membrane</location>
        <topology evidence="1">Single-pass membrane protein</topology>
        <orientation evidence="1">Periplasmic side</orientation>
    </subcellularLocation>
</comment>
<keyword evidence="9 11" id="KW-0472">Membrane</keyword>
<evidence type="ECO:0000256" key="9">
    <source>
        <dbReference type="ARBA" id="ARBA00023136"/>
    </source>
</evidence>
<feature type="compositionally biased region" description="Polar residues" evidence="10">
    <location>
        <begin position="120"/>
        <end position="160"/>
    </location>
</feature>
<evidence type="ECO:0000256" key="10">
    <source>
        <dbReference type="SAM" id="MobiDB-lite"/>
    </source>
</evidence>
<dbReference type="InterPro" id="IPR051045">
    <property type="entry name" value="TonB-dependent_transducer"/>
</dbReference>
<protein>
    <submittedName>
        <fullName evidence="13">TonB family protein</fullName>
    </submittedName>
</protein>
<gene>
    <name evidence="13" type="ORF">LIN78_04135</name>
</gene>
<dbReference type="InterPro" id="IPR006260">
    <property type="entry name" value="TonB/TolA_C"/>
</dbReference>
<keyword evidence="14" id="KW-1185">Reference proteome</keyword>
<accession>A0ABS8D410</accession>
<dbReference type="Gene3D" id="3.30.1150.10">
    <property type="match status" value="1"/>
</dbReference>
<feature type="transmembrane region" description="Helical" evidence="11">
    <location>
        <begin position="6"/>
        <end position="28"/>
    </location>
</feature>
<keyword evidence="3" id="KW-0813">Transport</keyword>
<comment type="similarity">
    <text evidence="2">Belongs to the TonB family.</text>
</comment>
<dbReference type="PANTHER" id="PTHR33446">
    <property type="entry name" value="PROTEIN TONB-RELATED"/>
    <property type="match status" value="1"/>
</dbReference>
<evidence type="ECO:0000256" key="3">
    <source>
        <dbReference type="ARBA" id="ARBA00022448"/>
    </source>
</evidence>